<dbReference type="AlphaFoldDB" id="A0A8D9DZY7"/>
<organism evidence="2">
    <name type="scientific">Cacopsylla melanoneura</name>
    <dbReference type="NCBI Taxonomy" id="428564"/>
    <lineage>
        <taxon>Eukaryota</taxon>
        <taxon>Metazoa</taxon>
        <taxon>Ecdysozoa</taxon>
        <taxon>Arthropoda</taxon>
        <taxon>Hexapoda</taxon>
        <taxon>Insecta</taxon>
        <taxon>Pterygota</taxon>
        <taxon>Neoptera</taxon>
        <taxon>Paraneoptera</taxon>
        <taxon>Hemiptera</taxon>
        <taxon>Sternorrhyncha</taxon>
        <taxon>Psylloidea</taxon>
        <taxon>Psyllidae</taxon>
        <taxon>Psyllinae</taxon>
        <taxon>Cacopsylla</taxon>
    </lineage>
</organism>
<feature type="transmembrane region" description="Helical" evidence="1">
    <location>
        <begin position="47"/>
        <end position="67"/>
    </location>
</feature>
<accession>A0A8D9DZY7</accession>
<name>A0A8D9DZY7_9HEMI</name>
<evidence type="ECO:0000256" key="1">
    <source>
        <dbReference type="SAM" id="Phobius"/>
    </source>
</evidence>
<sequence length="105" mass="12273">MHFPNNTLIYLGVLFPSSYSMYSLILSIITVSLILSITVLFDFINNYCLILSFLLIICFLSVSYCTVKETVNNQRKQSSIPWPYRPYIYYGEKNMHVYSSSFKKI</sequence>
<proteinExistence type="predicted"/>
<keyword evidence="1" id="KW-0472">Membrane</keyword>
<protein>
    <submittedName>
        <fullName evidence="2">Uncharacterized protein</fullName>
    </submittedName>
</protein>
<dbReference type="EMBL" id="HBUF01396622">
    <property type="protein sequence ID" value="CAG6735718.1"/>
    <property type="molecule type" value="Transcribed_RNA"/>
</dbReference>
<keyword evidence="1" id="KW-0812">Transmembrane</keyword>
<reference evidence="2" key="1">
    <citation type="submission" date="2021-05" db="EMBL/GenBank/DDBJ databases">
        <authorList>
            <person name="Alioto T."/>
            <person name="Alioto T."/>
            <person name="Gomez Garrido J."/>
        </authorList>
    </citation>
    <scope>NUCLEOTIDE SEQUENCE</scope>
</reference>
<keyword evidence="1" id="KW-1133">Transmembrane helix</keyword>
<evidence type="ECO:0000313" key="2">
    <source>
        <dbReference type="EMBL" id="CAG6735718.1"/>
    </source>
</evidence>